<accession>A0A8R7QAU3</accession>
<dbReference type="InterPro" id="IPR000719">
    <property type="entry name" value="Prot_kinase_dom"/>
</dbReference>
<dbReference type="PANTHER" id="PTHR48055:SF63">
    <property type="entry name" value="PROTEIN KINASE DOMAIN-CONTAINING PROTEIN"/>
    <property type="match status" value="1"/>
</dbReference>
<feature type="domain" description="Protein kinase" evidence="1">
    <location>
        <begin position="1"/>
        <end position="104"/>
    </location>
</feature>
<dbReference type="GO" id="GO:0005524">
    <property type="term" value="F:ATP binding"/>
    <property type="evidence" value="ECO:0007669"/>
    <property type="project" value="InterPro"/>
</dbReference>
<dbReference type="PROSITE" id="PS50011">
    <property type="entry name" value="PROTEIN_KINASE_DOM"/>
    <property type="match status" value="1"/>
</dbReference>
<dbReference type="Gene3D" id="1.10.510.10">
    <property type="entry name" value="Transferase(Phosphotransferase) domain 1"/>
    <property type="match status" value="1"/>
</dbReference>
<evidence type="ECO:0000313" key="3">
    <source>
        <dbReference type="Proteomes" id="UP000015106"/>
    </source>
</evidence>
<dbReference type="GO" id="GO:0004672">
    <property type="term" value="F:protein kinase activity"/>
    <property type="evidence" value="ECO:0007669"/>
    <property type="project" value="InterPro"/>
</dbReference>
<dbReference type="InterPro" id="IPR011009">
    <property type="entry name" value="Kinase-like_dom_sf"/>
</dbReference>
<dbReference type="Pfam" id="PF00069">
    <property type="entry name" value="Pkinase"/>
    <property type="match status" value="1"/>
</dbReference>
<evidence type="ECO:0000313" key="2">
    <source>
        <dbReference type="EnsemblPlants" id="TuG1812G0500000396.01.T01"/>
    </source>
</evidence>
<keyword evidence="3" id="KW-1185">Reference proteome</keyword>
<reference evidence="2" key="2">
    <citation type="submission" date="2018-03" db="EMBL/GenBank/DDBJ databases">
        <title>The Triticum urartu genome reveals the dynamic nature of wheat genome evolution.</title>
        <authorList>
            <person name="Ling H."/>
            <person name="Ma B."/>
            <person name="Shi X."/>
            <person name="Liu H."/>
            <person name="Dong L."/>
            <person name="Sun H."/>
            <person name="Cao Y."/>
            <person name="Gao Q."/>
            <person name="Zheng S."/>
            <person name="Li Y."/>
            <person name="Yu Y."/>
            <person name="Du H."/>
            <person name="Qi M."/>
            <person name="Li Y."/>
            <person name="Yu H."/>
            <person name="Cui Y."/>
            <person name="Wang N."/>
            <person name="Chen C."/>
            <person name="Wu H."/>
            <person name="Zhao Y."/>
            <person name="Zhang J."/>
            <person name="Li Y."/>
            <person name="Zhou W."/>
            <person name="Zhang B."/>
            <person name="Hu W."/>
            <person name="Eijk M."/>
            <person name="Tang J."/>
            <person name="Witsenboer H."/>
            <person name="Zhao S."/>
            <person name="Li Z."/>
            <person name="Zhang A."/>
            <person name="Wang D."/>
            <person name="Liang C."/>
        </authorList>
    </citation>
    <scope>NUCLEOTIDE SEQUENCE [LARGE SCALE GENOMIC DNA]</scope>
    <source>
        <strain evidence="2">cv. G1812</strain>
    </source>
</reference>
<reference evidence="3" key="1">
    <citation type="journal article" date="2013" name="Nature">
        <title>Draft genome of the wheat A-genome progenitor Triticum urartu.</title>
        <authorList>
            <person name="Ling H.Q."/>
            <person name="Zhao S."/>
            <person name="Liu D."/>
            <person name="Wang J."/>
            <person name="Sun H."/>
            <person name="Zhang C."/>
            <person name="Fan H."/>
            <person name="Li D."/>
            <person name="Dong L."/>
            <person name="Tao Y."/>
            <person name="Gao C."/>
            <person name="Wu H."/>
            <person name="Li Y."/>
            <person name="Cui Y."/>
            <person name="Guo X."/>
            <person name="Zheng S."/>
            <person name="Wang B."/>
            <person name="Yu K."/>
            <person name="Liang Q."/>
            <person name="Yang W."/>
            <person name="Lou X."/>
            <person name="Chen J."/>
            <person name="Feng M."/>
            <person name="Jian J."/>
            <person name="Zhang X."/>
            <person name="Luo G."/>
            <person name="Jiang Y."/>
            <person name="Liu J."/>
            <person name="Wang Z."/>
            <person name="Sha Y."/>
            <person name="Zhang B."/>
            <person name="Wu H."/>
            <person name="Tang D."/>
            <person name="Shen Q."/>
            <person name="Xue P."/>
            <person name="Zou S."/>
            <person name="Wang X."/>
            <person name="Liu X."/>
            <person name="Wang F."/>
            <person name="Yang Y."/>
            <person name="An X."/>
            <person name="Dong Z."/>
            <person name="Zhang K."/>
            <person name="Zhang X."/>
            <person name="Luo M.C."/>
            <person name="Dvorak J."/>
            <person name="Tong Y."/>
            <person name="Wang J."/>
            <person name="Yang H."/>
            <person name="Li Z."/>
            <person name="Wang D."/>
            <person name="Zhang A."/>
            <person name="Wang J."/>
        </authorList>
    </citation>
    <scope>NUCLEOTIDE SEQUENCE</scope>
    <source>
        <strain evidence="3">cv. G1812</strain>
    </source>
</reference>
<dbReference type="Proteomes" id="UP000015106">
    <property type="component" value="Chromosome 5"/>
</dbReference>
<protein>
    <recommendedName>
        <fullName evidence="1">Protein kinase domain-containing protein</fullName>
    </recommendedName>
</protein>
<dbReference type="PANTHER" id="PTHR48055">
    <property type="entry name" value="LEUCINE-RICH REPEAT RECEPTOR PROTEIN KINASE EMS1"/>
    <property type="match status" value="1"/>
</dbReference>
<dbReference type="EnsemblPlants" id="TuG1812G0500000396.01.T01">
    <property type="protein sequence ID" value="TuG1812G0500000396.01.T01"/>
    <property type="gene ID" value="TuG1812G0500000396.01"/>
</dbReference>
<dbReference type="InterPro" id="IPR051564">
    <property type="entry name" value="LRR_receptor-like_kinase"/>
</dbReference>
<name>A0A8R7QAU3_TRIUA</name>
<dbReference type="AlphaFoldDB" id="A0A8R7QAU3"/>
<organism evidence="2 3">
    <name type="scientific">Triticum urartu</name>
    <name type="common">Red wild einkorn</name>
    <name type="synonym">Crithodium urartu</name>
    <dbReference type="NCBI Taxonomy" id="4572"/>
    <lineage>
        <taxon>Eukaryota</taxon>
        <taxon>Viridiplantae</taxon>
        <taxon>Streptophyta</taxon>
        <taxon>Embryophyta</taxon>
        <taxon>Tracheophyta</taxon>
        <taxon>Spermatophyta</taxon>
        <taxon>Magnoliopsida</taxon>
        <taxon>Liliopsida</taxon>
        <taxon>Poales</taxon>
        <taxon>Poaceae</taxon>
        <taxon>BOP clade</taxon>
        <taxon>Pooideae</taxon>
        <taxon>Triticodae</taxon>
        <taxon>Triticeae</taxon>
        <taxon>Triticinae</taxon>
        <taxon>Triticum</taxon>
    </lineage>
</organism>
<dbReference type="GO" id="GO:0016020">
    <property type="term" value="C:membrane"/>
    <property type="evidence" value="ECO:0007669"/>
    <property type="project" value="TreeGrafter"/>
</dbReference>
<dbReference type="SUPFAM" id="SSF56112">
    <property type="entry name" value="Protein kinase-like (PK-like)"/>
    <property type="match status" value="1"/>
</dbReference>
<evidence type="ECO:0000259" key="1">
    <source>
        <dbReference type="PROSITE" id="PS50011"/>
    </source>
</evidence>
<proteinExistence type="predicted"/>
<reference evidence="2" key="3">
    <citation type="submission" date="2022-06" db="UniProtKB">
        <authorList>
            <consortium name="EnsemblPlants"/>
        </authorList>
    </citation>
    <scope>IDENTIFICATION</scope>
</reference>
<sequence>MSARVGDFGISRIHQENTSKGMQTSYSSTGIRGWIGYIAPEYGDGSAVSTAGDIYSLGILLLEMFTGRSPPENALPDDVEDARSEIPWICINLSRMHFQIEPLR</sequence>
<dbReference type="Gramene" id="TuG1812G0500000396.01.T01">
    <property type="protein sequence ID" value="TuG1812G0500000396.01.T01"/>
    <property type="gene ID" value="TuG1812G0500000396.01"/>
</dbReference>